<dbReference type="InterPro" id="IPR049704">
    <property type="entry name" value="Aminotrans_3_PPA_site"/>
</dbReference>
<dbReference type="InterPro" id="IPR005814">
    <property type="entry name" value="Aminotrans_3"/>
</dbReference>
<keyword evidence="6 9" id="KW-0093">Biotin biosynthesis</keyword>
<name>A0ABQ5XSP2_9GAMM</name>
<feature type="site" description="Participates in the substrate recognition with KAPA and in a stacking interaction with the adenine ring of SAM" evidence="9">
    <location>
        <position position="36"/>
    </location>
</feature>
<keyword evidence="11" id="KW-1185">Reference proteome</keyword>
<dbReference type="PROSITE" id="PS00600">
    <property type="entry name" value="AA_TRANSFER_CLASS_3"/>
    <property type="match status" value="1"/>
</dbReference>
<dbReference type="PANTHER" id="PTHR42684:SF17">
    <property type="entry name" value="ADENOSYLMETHIONINE-8-AMINO-7-OXONONANOATE AMINOTRANSFERASE"/>
    <property type="match status" value="1"/>
</dbReference>
<comment type="subcellular location">
    <subcellularLocation>
        <location evidence="9">Cytoplasm</location>
    </subcellularLocation>
</comment>
<keyword evidence="9" id="KW-0963">Cytoplasm</keyword>
<keyword evidence="5 9" id="KW-0949">S-adenosyl-L-methionine</keyword>
<dbReference type="Gene3D" id="3.90.1150.10">
    <property type="entry name" value="Aspartate Aminotransferase, domain 1"/>
    <property type="match status" value="1"/>
</dbReference>
<protein>
    <recommendedName>
        <fullName evidence="9">Adenosylmethionine-8-amino-7-oxononanoate aminotransferase</fullName>
        <ecNumber evidence="9">2.6.1.62</ecNumber>
    </recommendedName>
    <alternativeName>
        <fullName evidence="9">7,8-diamino-pelargonic acid aminotransferase</fullName>
        <shortName evidence="9">DAPA AT</shortName>
        <shortName evidence="9">DAPA aminotransferase</shortName>
    </alternativeName>
    <alternativeName>
        <fullName evidence="9">7,8-diaminononanoate synthase</fullName>
        <shortName evidence="9">DANS</shortName>
    </alternativeName>
    <alternativeName>
        <fullName evidence="9">Diaminopelargonic acid synthase</fullName>
    </alternativeName>
</protein>
<comment type="subunit">
    <text evidence="9">Homodimer.</text>
</comment>
<dbReference type="InterPro" id="IPR015424">
    <property type="entry name" value="PyrdxlP-dep_Trfase"/>
</dbReference>
<dbReference type="InterPro" id="IPR015422">
    <property type="entry name" value="PyrdxlP-dep_Trfase_small"/>
</dbReference>
<evidence type="ECO:0000256" key="6">
    <source>
        <dbReference type="ARBA" id="ARBA00022756"/>
    </source>
</evidence>
<dbReference type="GO" id="GO:0008483">
    <property type="term" value="F:transaminase activity"/>
    <property type="evidence" value="ECO:0007669"/>
    <property type="project" value="UniProtKB-KW"/>
</dbReference>
<evidence type="ECO:0000256" key="7">
    <source>
        <dbReference type="ARBA" id="ARBA00022898"/>
    </source>
</evidence>
<comment type="pathway">
    <text evidence="2 9">Cofactor biosynthesis; biotin biosynthesis; 7,8-diaminononanoate from 8-amino-7-oxononanoate (SAM route): step 1/1.</text>
</comment>
<evidence type="ECO:0000313" key="11">
    <source>
        <dbReference type="Proteomes" id="UP001156670"/>
    </source>
</evidence>
<keyword evidence="3 9" id="KW-0032">Aminotransferase</keyword>
<dbReference type="InterPro" id="IPR015421">
    <property type="entry name" value="PyrdxlP-dep_Trfase_major"/>
</dbReference>
<dbReference type="CDD" id="cd00610">
    <property type="entry name" value="OAT_like"/>
    <property type="match status" value="1"/>
</dbReference>
<evidence type="ECO:0000313" key="10">
    <source>
        <dbReference type="EMBL" id="GLQ94739.1"/>
    </source>
</evidence>
<dbReference type="HAMAP" id="MF_00834">
    <property type="entry name" value="BioA"/>
    <property type="match status" value="1"/>
</dbReference>
<comment type="catalytic activity">
    <reaction evidence="8 9">
        <text>(8S)-8-amino-7-oxononanoate + S-adenosyl-L-methionine = S-adenosyl-4-methylsulfanyl-2-oxobutanoate + (7R,8S)-7,8-diammoniononanoate</text>
        <dbReference type="Rhea" id="RHEA:16861"/>
        <dbReference type="ChEBI" id="CHEBI:16490"/>
        <dbReference type="ChEBI" id="CHEBI:59789"/>
        <dbReference type="ChEBI" id="CHEBI:149468"/>
        <dbReference type="ChEBI" id="CHEBI:149469"/>
        <dbReference type="EC" id="2.6.1.62"/>
    </reaction>
</comment>
<dbReference type="EC" id="2.6.1.62" evidence="9"/>
<comment type="function">
    <text evidence="9">Catalyzes the transfer of the alpha-amino group from S-adenosyl-L-methionine (SAM) to 7-keto-8-aminopelargonic acid (KAPA) to form 7,8-diaminopelargonic acid (DAPA). It is the only aminotransferase known to utilize SAM as an amino donor.</text>
</comment>
<dbReference type="Gene3D" id="3.40.640.10">
    <property type="entry name" value="Type I PLP-dependent aspartate aminotransferase-like (Major domain)"/>
    <property type="match status" value="1"/>
</dbReference>
<evidence type="ECO:0000256" key="9">
    <source>
        <dbReference type="HAMAP-Rule" id="MF_00834"/>
    </source>
</evidence>
<reference evidence="11" key="1">
    <citation type="journal article" date="2019" name="Int. J. Syst. Evol. Microbiol.">
        <title>The Global Catalogue of Microorganisms (GCM) 10K type strain sequencing project: providing services to taxonomists for standard genome sequencing and annotation.</title>
        <authorList>
            <consortium name="The Broad Institute Genomics Platform"/>
            <consortium name="The Broad Institute Genome Sequencing Center for Infectious Disease"/>
            <person name="Wu L."/>
            <person name="Ma J."/>
        </authorList>
    </citation>
    <scope>NUCLEOTIDE SEQUENCE [LARGE SCALE GENOMIC DNA]</scope>
    <source>
        <strain evidence="11">NBRC 111980</strain>
    </source>
</reference>
<keyword evidence="7 9" id="KW-0663">Pyridoxal phosphate</keyword>
<comment type="cofactor">
    <cofactor evidence="1 9">
        <name>pyridoxal 5'-phosphate</name>
        <dbReference type="ChEBI" id="CHEBI:597326"/>
    </cofactor>
</comment>
<dbReference type="PANTHER" id="PTHR42684">
    <property type="entry name" value="ADENOSYLMETHIONINE-8-AMINO-7-OXONONANOATE AMINOTRANSFERASE"/>
    <property type="match status" value="1"/>
</dbReference>
<dbReference type="SUPFAM" id="SSF53383">
    <property type="entry name" value="PLP-dependent transferases"/>
    <property type="match status" value="1"/>
</dbReference>
<keyword evidence="4 9" id="KW-0808">Transferase</keyword>
<gene>
    <name evidence="9 10" type="primary">bioA</name>
    <name evidence="10" type="ORF">GCM10007901_36910</name>
</gene>
<feature type="binding site" evidence="9">
    <location>
        <position position="301"/>
    </location>
    <ligand>
        <name>substrate</name>
    </ligand>
</feature>
<dbReference type="NCBIfam" id="NF005443">
    <property type="entry name" value="PRK07030.1"/>
    <property type="match status" value="1"/>
</dbReference>
<dbReference type="EMBL" id="BSOB01000046">
    <property type="protein sequence ID" value="GLQ94739.1"/>
    <property type="molecule type" value="Genomic_DNA"/>
</dbReference>
<feature type="modified residue" description="N6-(pyridoxal phosphate)lysine" evidence="9">
    <location>
        <position position="301"/>
    </location>
</feature>
<feature type="binding site" evidence="9">
    <location>
        <begin position="133"/>
        <end position="134"/>
    </location>
    <ligand>
        <name>pyridoxal 5'-phosphate</name>
        <dbReference type="ChEBI" id="CHEBI:597326"/>
    </ligand>
</feature>
<feature type="binding site" evidence="9">
    <location>
        <begin position="337"/>
        <end position="338"/>
    </location>
    <ligand>
        <name>pyridoxal 5'-phosphate</name>
        <dbReference type="ChEBI" id="CHEBI:597326"/>
    </ligand>
</feature>
<organism evidence="10 11">
    <name type="scientific">Dyella acidisoli</name>
    <dbReference type="NCBI Taxonomy" id="1867834"/>
    <lineage>
        <taxon>Bacteria</taxon>
        <taxon>Pseudomonadati</taxon>
        <taxon>Pseudomonadota</taxon>
        <taxon>Gammaproteobacteria</taxon>
        <taxon>Lysobacterales</taxon>
        <taxon>Rhodanobacteraceae</taxon>
        <taxon>Dyella</taxon>
    </lineage>
</organism>
<feature type="binding site" evidence="9">
    <location>
        <position position="336"/>
    </location>
    <ligand>
        <name>substrate</name>
    </ligand>
</feature>
<dbReference type="NCBIfam" id="TIGR00508">
    <property type="entry name" value="bioA"/>
    <property type="match status" value="1"/>
</dbReference>
<evidence type="ECO:0000256" key="4">
    <source>
        <dbReference type="ARBA" id="ARBA00022679"/>
    </source>
</evidence>
<feature type="binding site" evidence="9">
    <location>
        <position position="431"/>
    </location>
    <ligand>
        <name>substrate</name>
    </ligand>
</feature>
<feature type="binding site" evidence="9">
    <location>
        <position position="166"/>
    </location>
    <ligand>
        <name>substrate</name>
    </ligand>
</feature>
<evidence type="ECO:0000256" key="8">
    <source>
        <dbReference type="ARBA" id="ARBA00048449"/>
    </source>
</evidence>
<evidence type="ECO:0000256" key="5">
    <source>
        <dbReference type="ARBA" id="ARBA00022691"/>
    </source>
</evidence>
<evidence type="ECO:0000256" key="2">
    <source>
        <dbReference type="ARBA" id="ARBA00005063"/>
    </source>
</evidence>
<evidence type="ECO:0000256" key="3">
    <source>
        <dbReference type="ARBA" id="ARBA00022576"/>
    </source>
</evidence>
<proteinExistence type="inferred from homology"/>
<accession>A0ABQ5XSP2</accession>
<comment type="similarity">
    <text evidence="9">Belongs to the class-III pyridoxal-phosphate-dependent aminotransferase family. BioA subfamily.</text>
</comment>
<feature type="binding site" evidence="9">
    <location>
        <position position="73"/>
    </location>
    <ligand>
        <name>substrate</name>
    </ligand>
</feature>
<dbReference type="Pfam" id="PF00202">
    <property type="entry name" value="Aminotran_3"/>
    <property type="match status" value="1"/>
</dbReference>
<dbReference type="InterPro" id="IPR005815">
    <property type="entry name" value="BioA"/>
</dbReference>
<comment type="caution">
    <text evidence="10">The sequence shown here is derived from an EMBL/GenBank/DDBJ whole genome shotgun (WGS) entry which is preliminary data.</text>
</comment>
<feature type="binding site" evidence="9">
    <location>
        <position position="272"/>
    </location>
    <ligand>
        <name>pyridoxal 5'-phosphate</name>
        <dbReference type="ChEBI" id="CHEBI:597326"/>
    </ligand>
</feature>
<evidence type="ECO:0000256" key="1">
    <source>
        <dbReference type="ARBA" id="ARBA00001933"/>
    </source>
</evidence>
<dbReference type="NCBIfam" id="NF004624">
    <property type="entry name" value="PRK05964.1"/>
    <property type="match status" value="1"/>
</dbReference>
<dbReference type="Proteomes" id="UP001156670">
    <property type="component" value="Unassembled WGS sequence"/>
</dbReference>
<sequence length="467" mass="51773">MLEPYRGYPDHSHMNHQLDANAALAQRDLRHIWHPCTQMHDHEYVPMVPIVRGEGAWLIDADGRRYLDGISSWWTNLFGHANPRIAAALAEQARTLEHVIFAGFTHPVAIELAERLVDITPQGLEKVFFADNGSAAIEVALKMSFHYWLNQGHGEKTRFIALTGSYHGETLGALSVSDVALYRKTYAPLLLTPILAPSPDIYEGEPGESPEQIAARRLETMRELLERHAQEACAVIVEPLVQCAGGMRMYHPSYLSGLRALCDQYHVHLIADEIAVGFGRTGTMFACEQAAIAPDFMCLSKGLTGGTLPLSAVLTTQRMYDAFYAEYSAGKAFLHSHSYTGNPLACRAALETLNIFRDEPVLEHNRTLTAHLAKRLAPLREHPNVADVRQHGMIAAVELVADKATRRAFPSEERRGLRVYLHGLEHGALLRPLGNIIYFMPPYVVSEDEIDHLVDVASAGIARAVVA</sequence>